<dbReference type="EMBL" id="JBIGHW010000007">
    <property type="protein sequence ID" value="MFG6441783.1"/>
    <property type="molecule type" value="Genomic_DNA"/>
</dbReference>
<dbReference type="Gene3D" id="3.40.50.1820">
    <property type="entry name" value="alpha/beta hydrolase"/>
    <property type="match status" value="1"/>
</dbReference>
<accession>A0ABW7FKB4</accession>
<comment type="caution">
    <text evidence="2">The sequence shown here is derived from an EMBL/GenBank/DDBJ whole genome shotgun (WGS) entry which is preliminary data.</text>
</comment>
<keyword evidence="3" id="KW-1185">Reference proteome</keyword>
<dbReference type="Pfam" id="PF12697">
    <property type="entry name" value="Abhydrolase_6"/>
    <property type="match status" value="1"/>
</dbReference>
<sequence length="323" mass="33190">MRPSLLPLQTLPLLLAACGGGGDTAPAPPPAAAHQLVSLTVAGHPHAVNVYRTAGAQRAIVLLHGGAGNLNAVAYQVGLNSSASTTTMATIHWDWLAANQVMLVVPQGQHIASNPGATTWSNHAMTSGQDDKAFLQALAARIRSEYGLADLTLMGHSMGGAMANRMWCESPATFSRYVSLAGPASATFAQPGTPCAPGASAAPYLGVFGDADPIVQSGGAWDAEVWNANPATVAASREAWLNPLLLGEFRQQQRRTAQLCGAVLDAGAYASAGNVDTWASCGGRLVLKRVRGADHGVASLDAQMGAASALDVMDAVMAFTAVR</sequence>
<proteinExistence type="predicted"/>
<dbReference type="Proteomes" id="UP001606301">
    <property type="component" value="Unassembled WGS sequence"/>
</dbReference>
<feature type="domain" description="AB hydrolase-1" evidence="1">
    <location>
        <begin position="60"/>
        <end position="309"/>
    </location>
</feature>
<dbReference type="InterPro" id="IPR000073">
    <property type="entry name" value="AB_hydrolase_1"/>
</dbReference>
<protein>
    <submittedName>
        <fullName evidence="2">Alpha/beta fold hydrolase</fullName>
    </submittedName>
</protein>
<gene>
    <name evidence="2" type="ORF">ACG0Z3_13950</name>
</gene>
<evidence type="ECO:0000313" key="3">
    <source>
        <dbReference type="Proteomes" id="UP001606301"/>
    </source>
</evidence>
<keyword evidence="2" id="KW-0378">Hydrolase</keyword>
<reference evidence="2 3" key="1">
    <citation type="submission" date="2024-08" db="EMBL/GenBank/DDBJ databases">
        <authorList>
            <person name="Lu H."/>
        </authorList>
    </citation>
    <scope>NUCLEOTIDE SEQUENCE [LARGE SCALE GENOMIC DNA]</scope>
    <source>
        <strain evidence="2 3">LKC17W</strain>
    </source>
</reference>
<name>A0ABW7FKB4_9BURK</name>
<dbReference type="InterPro" id="IPR029058">
    <property type="entry name" value="AB_hydrolase_fold"/>
</dbReference>
<evidence type="ECO:0000313" key="2">
    <source>
        <dbReference type="EMBL" id="MFG6441783.1"/>
    </source>
</evidence>
<dbReference type="RefSeq" id="WP_394398375.1">
    <property type="nucleotide sequence ID" value="NZ_JBIGHW010000007.1"/>
</dbReference>
<evidence type="ECO:0000259" key="1">
    <source>
        <dbReference type="Pfam" id="PF12697"/>
    </source>
</evidence>
<dbReference type="GO" id="GO:0016787">
    <property type="term" value="F:hydrolase activity"/>
    <property type="evidence" value="ECO:0007669"/>
    <property type="project" value="UniProtKB-KW"/>
</dbReference>
<dbReference type="SUPFAM" id="SSF53474">
    <property type="entry name" value="alpha/beta-Hydrolases"/>
    <property type="match status" value="1"/>
</dbReference>
<dbReference type="PROSITE" id="PS51257">
    <property type="entry name" value="PROKAR_LIPOPROTEIN"/>
    <property type="match status" value="1"/>
</dbReference>
<organism evidence="2 3">
    <name type="scientific">Pelomonas margarita</name>
    <dbReference type="NCBI Taxonomy" id="3299031"/>
    <lineage>
        <taxon>Bacteria</taxon>
        <taxon>Pseudomonadati</taxon>
        <taxon>Pseudomonadota</taxon>
        <taxon>Betaproteobacteria</taxon>
        <taxon>Burkholderiales</taxon>
        <taxon>Sphaerotilaceae</taxon>
        <taxon>Roseateles</taxon>
    </lineage>
</organism>